<dbReference type="AlphaFoldDB" id="A0AAD4P2X5"/>
<dbReference type="EMBL" id="SDAM02000556">
    <property type="protein sequence ID" value="KAH6824020.1"/>
    <property type="molecule type" value="Genomic_DNA"/>
</dbReference>
<evidence type="ECO:0000256" key="2">
    <source>
        <dbReference type="SAM" id="MobiDB-lite"/>
    </source>
</evidence>
<name>A0AAD4P2X5_PERFH</name>
<dbReference type="PANTHER" id="PTHR35507">
    <property type="entry name" value="OS09G0488600 PROTEIN"/>
    <property type="match status" value="1"/>
</dbReference>
<dbReference type="Proteomes" id="UP001190926">
    <property type="component" value="Unassembled WGS sequence"/>
</dbReference>
<keyword evidence="4" id="KW-1185">Reference proteome</keyword>
<gene>
    <name evidence="3" type="ORF">C2S53_020386</name>
</gene>
<feature type="compositionally biased region" description="Polar residues" evidence="2">
    <location>
        <begin position="394"/>
        <end position="417"/>
    </location>
</feature>
<sequence length="438" mass="48725">MEFDDDEYGFAAGFPPALVSLTPFASTISPSPRRLSSCFTKPAEAVRSKRRLAWVSLQGRLVGADEASSAKAVDPNGAFTTEEATAWDLFTPVQRVLTVAVVGAAAANSKKNDQISKLQKSVELRDQVLSSMQKKLDDLCEQLNYCKDQPEVETKTVECGCKLYPHNNHPQSGSLFNTSTKGSNEDEAFKYQMPISNEAEPDERRMSDLSDWAPSVASSIDIQLDSLALDHDINSLRKECDQKDVTIKELSTFLRSSEVLSSKRIVELEDIIRRKNMIINKLRKDMIVLEQKVVNLTRRRRPSFSAASSDLQHLPTLTDNVVYDMDSTTDPSSSDSDSNPRNRTQAPFVDGQQISVEMSEKDSKGDMKCDHAKSSPFVHQNPSSLATRAPLKENSFNQTPNSVPPSKSKHTTNASGENRSRRRPPIKSKEVAAQKRWI</sequence>
<feature type="compositionally biased region" description="Low complexity" evidence="2">
    <location>
        <begin position="326"/>
        <end position="343"/>
    </location>
</feature>
<feature type="compositionally biased region" description="Basic and acidic residues" evidence="2">
    <location>
        <begin position="427"/>
        <end position="438"/>
    </location>
</feature>
<evidence type="ECO:0000256" key="1">
    <source>
        <dbReference type="SAM" id="Coils"/>
    </source>
</evidence>
<evidence type="ECO:0000313" key="4">
    <source>
        <dbReference type="Proteomes" id="UP001190926"/>
    </source>
</evidence>
<dbReference type="PANTHER" id="PTHR35507:SF1">
    <property type="entry name" value="TMF_TATA_BD DOMAIN-CONTAINING PROTEIN"/>
    <property type="match status" value="1"/>
</dbReference>
<protein>
    <submittedName>
        <fullName evidence="3">Uncharacterized protein</fullName>
    </submittedName>
</protein>
<proteinExistence type="predicted"/>
<reference evidence="3 4" key="1">
    <citation type="journal article" date="2021" name="Nat. Commun.">
        <title>Incipient diploidization of the medicinal plant Perilla within 10,000 years.</title>
        <authorList>
            <person name="Zhang Y."/>
            <person name="Shen Q."/>
            <person name="Leng L."/>
            <person name="Zhang D."/>
            <person name="Chen S."/>
            <person name="Shi Y."/>
            <person name="Ning Z."/>
            <person name="Chen S."/>
        </authorList>
    </citation>
    <scope>NUCLEOTIDE SEQUENCE [LARGE SCALE GENOMIC DNA]</scope>
    <source>
        <strain evidence="4">cv. PC099</strain>
    </source>
</reference>
<feature type="region of interest" description="Disordered" evidence="2">
    <location>
        <begin position="322"/>
        <end position="438"/>
    </location>
</feature>
<keyword evidence="1" id="KW-0175">Coiled coil</keyword>
<feature type="coiled-coil region" evidence="1">
    <location>
        <begin position="265"/>
        <end position="299"/>
    </location>
</feature>
<comment type="caution">
    <text evidence="3">The sequence shown here is derived from an EMBL/GenBank/DDBJ whole genome shotgun (WGS) entry which is preliminary data.</text>
</comment>
<organism evidence="3 4">
    <name type="scientific">Perilla frutescens var. hirtella</name>
    <name type="common">Perilla citriodora</name>
    <name type="synonym">Perilla setoyensis</name>
    <dbReference type="NCBI Taxonomy" id="608512"/>
    <lineage>
        <taxon>Eukaryota</taxon>
        <taxon>Viridiplantae</taxon>
        <taxon>Streptophyta</taxon>
        <taxon>Embryophyta</taxon>
        <taxon>Tracheophyta</taxon>
        <taxon>Spermatophyta</taxon>
        <taxon>Magnoliopsida</taxon>
        <taxon>eudicotyledons</taxon>
        <taxon>Gunneridae</taxon>
        <taxon>Pentapetalae</taxon>
        <taxon>asterids</taxon>
        <taxon>lamiids</taxon>
        <taxon>Lamiales</taxon>
        <taxon>Lamiaceae</taxon>
        <taxon>Nepetoideae</taxon>
        <taxon>Elsholtzieae</taxon>
        <taxon>Perilla</taxon>
    </lineage>
</organism>
<feature type="compositionally biased region" description="Polar residues" evidence="2">
    <location>
        <begin position="377"/>
        <end position="386"/>
    </location>
</feature>
<accession>A0AAD4P2X5</accession>
<feature type="compositionally biased region" description="Basic and acidic residues" evidence="2">
    <location>
        <begin position="358"/>
        <end position="373"/>
    </location>
</feature>
<evidence type="ECO:0000313" key="3">
    <source>
        <dbReference type="EMBL" id="KAH6824020.1"/>
    </source>
</evidence>